<comment type="caution">
    <text evidence="2">The sequence shown here is derived from an EMBL/GenBank/DDBJ whole genome shotgun (WGS) entry which is preliminary data.</text>
</comment>
<dbReference type="AlphaFoldDB" id="A0AAV0XNX1"/>
<feature type="region of interest" description="Disordered" evidence="1">
    <location>
        <begin position="41"/>
        <end position="65"/>
    </location>
</feature>
<protein>
    <submittedName>
        <fullName evidence="2">Uncharacterized protein</fullName>
    </submittedName>
</protein>
<feature type="region of interest" description="Disordered" evidence="1">
    <location>
        <begin position="81"/>
        <end position="107"/>
    </location>
</feature>
<sequence>MKTHVDQQWQVAIDRRRAAEVANVDGGGRVVRLNSSGADAICRERPSTGTSRQRAARAPNTNHEGERTAMSVQTSHIIRRTRAARKQDGHTTPCDQPAMMANKTKRS</sequence>
<evidence type="ECO:0000256" key="1">
    <source>
        <dbReference type="SAM" id="MobiDB-lite"/>
    </source>
</evidence>
<evidence type="ECO:0000313" key="2">
    <source>
        <dbReference type="EMBL" id="CAI6369086.1"/>
    </source>
</evidence>
<dbReference type="Proteomes" id="UP001160148">
    <property type="component" value="Unassembled WGS sequence"/>
</dbReference>
<keyword evidence="3" id="KW-1185">Reference proteome</keyword>
<accession>A0AAV0XNX1</accession>
<gene>
    <name evidence="2" type="ORF">MEUPH1_LOCUS23368</name>
</gene>
<dbReference type="EMBL" id="CARXXK010000005">
    <property type="protein sequence ID" value="CAI6369086.1"/>
    <property type="molecule type" value="Genomic_DNA"/>
</dbReference>
<proteinExistence type="predicted"/>
<organism evidence="2 3">
    <name type="scientific">Macrosiphum euphorbiae</name>
    <name type="common">potato aphid</name>
    <dbReference type="NCBI Taxonomy" id="13131"/>
    <lineage>
        <taxon>Eukaryota</taxon>
        <taxon>Metazoa</taxon>
        <taxon>Ecdysozoa</taxon>
        <taxon>Arthropoda</taxon>
        <taxon>Hexapoda</taxon>
        <taxon>Insecta</taxon>
        <taxon>Pterygota</taxon>
        <taxon>Neoptera</taxon>
        <taxon>Paraneoptera</taxon>
        <taxon>Hemiptera</taxon>
        <taxon>Sternorrhyncha</taxon>
        <taxon>Aphidomorpha</taxon>
        <taxon>Aphidoidea</taxon>
        <taxon>Aphididae</taxon>
        <taxon>Macrosiphini</taxon>
        <taxon>Macrosiphum</taxon>
    </lineage>
</organism>
<name>A0AAV0XNX1_9HEMI</name>
<evidence type="ECO:0000313" key="3">
    <source>
        <dbReference type="Proteomes" id="UP001160148"/>
    </source>
</evidence>
<reference evidence="2 3" key="1">
    <citation type="submission" date="2023-01" db="EMBL/GenBank/DDBJ databases">
        <authorList>
            <person name="Whitehead M."/>
        </authorList>
    </citation>
    <scope>NUCLEOTIDE SEQUENCE [LARGE SCALE GENOMIC DNA]</scope>
</reference>